<evidence type="ECO:0000259" key="8">
    <source>
        <dbReference type="Pfam" id="PF00482"/>
    </source>
</evidence>
<comment type="subcellular location">
    <subcellularLocation>
        <location evidence="1">Cell membrane</location>
        <topology evidence="1">Multi-pass membrane protein</topology>
    </subcellularLocation>
</comment>
<name>A0A4U7MTX2_BACVE</name>
<dbReference type="Proteomes" id="UP000587477">
    <property type="component" value="Chromosome"/>
</dbReference>
<dbReference type="InterPro" id="IPR042094">
    <property type="entry name" value="T2SS_GspF_sf"/>
</dbReference>
<dbReference type="PRINTS" id="PR00812">
    <property type="entry name" value="BCTERIALGSPF"/>
</dbReference>
<evidence type="ECO:0000256" key="4">
    <source>
        <dbReference type="ARBA" id="ARBA00022692"/>
    </source>
</evidence>
<reference evidence="10" key="1">
    <citation type="submission" date="2020-10" db="EMBL/GenBank/DDBJ databases">
        <title>Complete genome sequence of Bacillus velezensis NST6.</title>
        <authorList>
            <person name="Choi J."/>
        </authorList>
    </citation>
    <scope>NUCLEOTIDE SEQUENCE [LARGE SCALE GENOMIC DNA]</scope>
    <source>
        <strain evidence="10">NST6</strain>
    </source>
</reference>
<sequence>MKRIKRTWPLKDQAAFLKRLGEMTEKGYSLIEGLRLLKLQLHKRQLAELTDGIRRLREGDAFYQVLEALSFHKEAVSICYFAEKHGELPGAMKQSGDLLQRKLMQTNQIKKMLRYPMFLISSVCVMFYILQSLIIPQFSGIYQSMNMNTSGATALIFAFFRHFHEACALALSAAFCLFLYVWFLCKKKSPQDKMLIVVKIPLLGKAAVLFNSYFFSLQLSSLLKSGLSIYDSLTAFKEQSFLPFYREEAEMLITRLKAGETIESALSGHPCYEKDLAAAVSHGQANGRLHRELYTYSQFMMERLEQNAAKYTGILQPVIYGVVAGMILIVYMSMLMPMYQMMNQM</sequence>
<evidence type="ECO:0000313" key="10">
    <source>
        <dbReference type="Proteomes" id="UP000587477"/>
    </source>
</evidence>
<keyword evidence="6 7" id="KW-0472">Membrane</keyword>
<accession>A0A4U7MTX2</accession>
<dbReference type="GO" id="GO:0005886">
    <property type="term" value="C:plasma membrane"/>
    <property type="evidence" value="ECO:0007669"/>
    <property type="project" value="UniProtKB-SubCell"/>
</dbReference>
<dbReference type="Pfam" id="PF00482">
    <property type="entry name" value="T2SSF"/>
    <property type="match status" value="2"/>
</dbReference>
<dbReference type="InterPro" id="IPR003004">
    <property type="entry name" value="GspF/PilC"/>
</dbReference>
<keyword evidence="5 7" id="KW-1133">Transmembrane helix</keyword>
<dbReference type="PANTHER" id="PTHR30012">
    <property type="entry name" value="GENERAL SECRETION PATHWAY PROTEIN"/>
    <property type="match status" value="1"/>
</dbReference>
<keyword evidence="3" id="KW-1003">Cell membrane</keyword>
<evidence type="ECO:0000256" key="3">
    <source>
        <dbReference type="ARBA" id="ARBA00022475"/>
    </source>
</evidence>
<dbReference type="PANTHER" id="PTHR30012:SF0">
    <property type="entry name" value="TYPE II SECRETION SYSTEM PROTEIN F-RELATED"/>
    <property type="match status" value="1"/>
</dbReference>
<dbReference type="InterPro" id="IPR047692">
    <property type="entry name" value="T4P_ComGB"/>
</dbReference>
<protein>
    <submittedName>
        <fullName evidence="9">Type II secretion system protein F</fullName>
    </submittedName>
</protein>
<evidence type="ECO:0000256" key="6">
    <source>
        <dbReference type="ARBA" id="ARBA00023136"/>
    </source>
</evidence>
<evidence type="ECO:0000256" key="2">
    <source>
        <dbReference type="ARBA" id="ARBA00005745"/>
    </source>
</evidence>
<dbReference type="InterPro" id="IPR018076">
    <property type="entry name" value="T2SS_GspF_dom"/>
</dbReference>
<evidence type="ECO:0000256" key="5">
    <source>
        <dbReference type="ARBA" id="ARBA00022989"/>
    </source>
</evidence>
<dbReference type="RefSeq" id="WP_053284924.1">
    <property type="nucleotide sequence ID" value="NZ_AP024501.1"/>
</dbReference>
<organism evidence="9 10">
    <name type="scientific">Bacillus velezensis</name>
    <dbReference type="NCBI Taxonomy" id="492670"/>
    <lineage>
        <taxon>Bacteria</taxon>
        <taxon>Bacillati</taxon>
        <taxon>Bacillota</taxon>
        <taxon>Bacilli</taxon>
        <taxon>Bacillales</taxon>
        <taxon>Bacillaceae</taxon>
        <taxon>Bacillus</taxon>
        <taxon>Bacillus amyloliquefaciens group</taxon>
    </lineage>
</organism>
<comment type="similarity">
    <text evidence="2">Belongs to the GSP F family.</text>
</comment>
<keyword evidence="4 7" id="KW-0812">Transmembrane</keyword>
<dbReference type="Gene3D" id="1.20.81.30">
    <property type="entry name" value="Type II secretion system (T2SS), domain F"/>
    <property type="match status" value="2"/>
</dbReference>
<evidence type="ECO:0000256" key="1">
    <source>
        <dbReference type="ARBA" id="ARBA00004651"/>
    </source>
</evidence>
<evidence type="ECO:0000313" key="9">
    <source>
        <dbReference type="EMBL" id="QOY28324.1"/>
    </source>
</evidence>
<evidence type="ECO:0000256" key="7">
    <source>
        <dbReference type="SAM" id="Phobius"/>
    </source>
</evidence>
<dbReference type="NCBIfam" id="NF041012">
    <property type="entry name" value="T4P_ComGB"/>
    <property type="match status" value="1"/>
</dbReference>
<feature type="transmembrane region" description="Helical" evidence="7">
    <location>
        <begin position="195"/>
        <end position="215"/>
    </location>
</feature>
<feature type="domain" description="Type II secretion system protein GspF" evidence="8">
    <location>
        <begin position="16"/>
        <end position="136"/>
    </location>
</feature>
<feature type="transmembrane region" description="Helical" evidence="7">
    <location>
        <begin position="112"/>
        <end position="134"/>
    </location>
</feature>
<dbReference type="EMBL" id="CP063687">
    <property type="protein sequence ID" value="QOY28324.1"/>
    <property type="molecule type" value="Genomic_DNA"/>
</dbReference>
<feature type="transmembrane region" description="Helical" evidence="7">
    <location>
        <begin position="154"/>
        <end position="183"/>
    </location>
</feature>
<proteinExistence type="inferred from homology"/>
<feature type="domain" description="Type II secretion system protein GspF" evidence="8">
    <location>
        <begin position="215"/>
        <end position="337"/>
    </location>
</feature>
<feature type="transmembrane region" description="Helical" evidence="7">
    <location>
        <begin position="318"/>
        <end position="339"/>
    </location>
</feature>
<gene>
    <name evidence="9" type="primary">epsF_2</name>
    <name evidence="9" type="ORF">BACVE_003365</name>
</gene>
<dbReference type="AlphaFoldDB" id="A0A4U7MTX2"/>